<evidence type="ECO:0000256" key="1">
    <source>
        <dbReference type="ARBA" id="ARBA00004141"/>
    </source>
</evidence>
<evidence type="ECO:0000256" key="2">
    <source>
        <dbReference type="ARBA" id="ARBA00022692"/>
    </source>
</evidence>
<evidence type="ECO:0000259" key="8">
    <source>
        <dbReference type="Pfam" id="PF13717"/>
    </source>
</evidence>
<feature type="compositionally biased region" description="Basic and acidic residues" evidence="5">
    <location>
        <begin position="100"/>
        <end position="109"/>
    </location>
</feature>
<dbReference type="EMBL" id="CP014230">
    <property type="protein sequence ID" value="AMD92736.1"/>
    <property type="molecule type" value="Genomic_DNA"/>
</dbReference>
<keyword evidence="10" id="KW-1185">Reference proteome</keyword>
<gene>
    <name evidence="9" type="ORF">AXF15_06220</name>
</gene>
<keyword evidence="3 6" id="KW-1133">Transmembrane helix</keyword>
<dbReference type="GO" id="GO:0016020">
    <property type="term" value="C:membrane"/>
    <property type="evidence" value="ECO:0007669"/>
    <property type="project" value="UniProtKB-SubCell"/>
</dbReference>
<dbReference type="Proteomes" id="UP000063964">
    <property type="component" value="Chromosome"/>
</dbReference>
<evidence type="ECO:0000256" key="6">
    <source>
        <dbReference type="SAM" id="Phobius"/>
    </source>
</evidence>
<feature type="transmembrane region" description="Helical" evidence="6">
    <location>
        <begin position="195"/>
        <end position="222"/>
    </location>
</feature>
<dbReference type="RefSeq" id="WP_066604792.1">
    <property type="nucleotide sequence ID" value="NZ_CP014230.1"/>
</dbReference>
<name>A0A120KN15_9BACT</name>
<evidence type="ECO:0000313" key="10">
    <source>
        <dbReference type="Proteomes" id="UP000063964"/>
    </source>
</evidence>
<evidence type="ECO:0000256" key="5">
    <source>
        <dbReference type="SAM" id="MobiDB-lite"/>
    </source>
</evidence>
<feature type="region of interest" description="Disordered" evidence="5">
    <location>
        <begin position="96"/>
        <end position="119"/>
    </location>
</feature>
<evidence type="ECO:0008006" key="11">
    <source>
        <dbReference type="Google" id="ProtNLM"/>
    </source>
</evidence>
<dbReference type="InterPro" id="IPR006977">
    <property type="entry name" value="Yip1_dom"/>
</dbReference>
<evidence type="ECO:0000256" key="4">
    <source>
        <dbReference type="ARBA" id="ARBA00023136"/>
    </source>
</evidence>
<sequence>MKITCPQCGFARTVDDEILPPRAVMATCPKCAHRFKFRDRPPQSEPAADPNLQEETSELQTQTVSPSAEAAPGPRPVPQPEPAAEEDLWENLEALSEGQEDAHQDHEPEASTPPAWEKSGAAPVQAFAQTVLDVLSDPRRFFSSMLIRRELLKPLLFLLLIVEAVALSRVVWQMLDILPPGVMMDGFGQNTQAVLALIVYPLQAAVAFFLDVGVNHLLLRVFNADSKGFSGTFRAAAYSSVPLLFLVVPYIGLPIGLIGFMVYKFFGFKYVHRAGTQQVLAVLTIPILLGLIGLVLMILLFRNTPVV</sequence>
<feature type="domain" description="Yip1" evidence="7">
    <location>
        <begin position="133"/>
        <end position="297"/>
    </location>
</feature>
<proteinExistence type="predicted"/>
<reference evidence="10" key="1">
    <citation type="submission" date="2016-02" db="EMBL/GenBank/DDBJ databases">
        <authorList>
            <person name="Holder M.E."/>
            <person name="Ajami N.J."/>
            <person name="Petrosino J.F."/>
        </authorList>
    </citation>
    <scope>NUCLEOTIDE SEQUENCE [LARGE SCALE GENOMIC DNA]</scope>
    <source>
        <strain evidence="10">DSM 12838</strain>
    </source>
</reference>
<dbReference type="Pfam" id="PF04893">
    <property type="entry name" value="Yip1"/>
    <property type="match status" value="1"/>
</dbReference>
<evidence type="ECO:0000256" key="3">
    <source>
        <dbReference type="ARBA" id="ARBA00022989"/>
    </source>
</evidence>
<dbReference type="AlphaFoldDB" id="A0A120KN15"/>
<feature type="transmembrane region" description="Helical" evidence="6">
    <location>
        <begin position="243"/>
        <end position="266"/>
    </location>
</feature>
<comment type="subcellular location">
    <subcellularLocation>
        <location evidence="1">Membrane</location>
        <topology evidence="1">Multi-pass membrane protein</topology>
    </subcellularLocation>
</comment>
<dbReference type="STRING" id="888061.AXF15_06220"/>
<organism evidence="9 10">
    <name type="scientific">Desulfomicrobium orale DSM 12838</name>
    <dbReference type="NCBI Taxonomy" id="888061"/>
    <lineage>
        <taxon>Bacteria</taxon>
        <taxon>Pseudomonadati</taxon>
        <taxon>Thermodesulfobacteriota</taxon>
        <taxon>Desulfovibrionia</taxon>
        <taxon>Desulfovibrionales</taxon>
        <taxon>Desulfomicrobiaceae</taxon>
        <taxon>Desulfomicrobium</taxon>
    </lineage>
</organism>
<dbReference type="Pfam" id="PF13717">
    <property type="entry name" value="Zn_ribbon_4"/>
    <property type="match status" value="1"/>
</dbReference>
<dbReference type="OrthoDB" id="5469864at2"/>
<accession>A0A120KN15</accession>
<feature type="transmembrane region" description="Helical" evidence="6">
    <location>
        <begin position="155"/>
        <end position="175"/>
    </location>
</feature>
<evidence type="ECO:0000259" key="7">
    <source>
        <dbReference type="Pfam" id="PF04893"/>
    </source>
</evidence>
<keyword evidence="2 6" id="KW-0812">Transmembrane</keyword>
<feature type="domain" description="Zinc finger/thioredoxin putative" evidence="8">
    <location>
        <begin position="1"/>
        <end position="36"/>
    </location>
</feature>
<protein>
    <recommendedName>
        <fullName evidence="11">Yip1 domain-containing protein</fullName>
    </recommendedName>
</protein>
<evidence type="ECO:0000313" key="9">
    <source>
        <dbReference type="EMBL" id="AMD92736.1"/>
    </source>
</evidence>
<keyword evidence="4 6" id="KW-0472">Membrane</keyword>
<dbReference type="NCBIfam" id="TIGR02098">
    <property type="entry name" value="MJ0042_CXXC"/>
    <property type="match status" value="1"/>
</dbReference>
<dbReference type="KEGG" id="doa:AXF15_06220"/>
<dbReference type="InterPro" id="IPR011723">
    <property type="entry name" value="Znf/thioredoxin_put"/>
</dbReference>
<feature type="region of interest" description="Disordered" evidence="5">
    <location>
        <begin position="36"/>
        <end position="82"/>
    </location>
</feature>
<feature type="transmembrane region" description="Helical" evidence="6">
    <location>
        <begin position="278"/>
        <end position="301"/>
    </location>
</feature>